<reference evidence="1 2" key="1">
    <citation type="journal article" date="2018" name="Nat. Genet.">
        <title>Extensive intraspecific gene order and gene structural variations between Mo17 and other maize genomes.</title>
        <authorList>
            <person name="Sun S."/>
            <person name="Zhou Y."/>
            <person name="Chen J."/>
            <person name="Shi J."/>
            <person name="Zhao H."/>
            <person name="Zhao H."/>
            <person name="Song W."/>
            <person name="Zhang M."/>
            <person name="Cui Y."/>
            <person name="Dong X."/>
            <person name="Liu H."/>
            <person name="Ma X."/>
            <person name="Jiao Y."/>
            <person name="Wang B."/>
            <person name="Wei X."/>
            <person name="Stein J.C."/>
            <person name="Glaubitz J.C."/>
            <person name="Lu F."/>
            <person name="Yu G."/>
            <person name="Liang C."/>
            <person name="Fengler K."/>
            <person name="Li B."/>
            <person name="Rafalski A."/>
            <person name="Schnable P.S."/>
            <person name="Ware D.H."/>
            <person name="Buckler E.S."/>
            <person name="Lai J."/>
        </authorList>
    </citation>
    <scope>NUCLEOTIDE SEQUENCE [LARGE SCALE GENOMIC DNA]</scope>
    <source>
        <strain evidence="2">cv. Missouri 17</strain>
        <tissue evidence="1">Seedling</tissue>
    </source>
</reference>
<organism evidence="1 2">
    <name type="scientific">Zea mays</name>
    <name type="common">Maize</name>
    <dbReference type="NCBI Taxonomy" id="4577"/>
    <lineage>
        <taxon>Eukaryota</taxon>
        <taxon>Viridiplantae</taxon>
        <taxon>Streptophyta</taxon>
        <taxon>Embryophyta</taxon>
        <taxon>Tracheophyta</taxon>
        <taxon>Spermatophyta</taxon>
        <taxon>Magnoliopsida</taxon>
        <taxon>Liliopsida</taxon>
        <taxon>Poales</taxon>
        <taxon>Poaceae</taxon>
        <taxon>PACMAD clade</taxon>
        <taxon>Panicoideae</taxon>
        <taxon>Andropogonodae</taxon>
        <taxon>Andropogoneae</taxon>
        <taxon>Tripsacinae</taxon>
        <taxon>Zea</taxon>
    </lineage>
</organism>
<dbReference type="EMBL" id="NCVQ01000005">
    <property type="protein sequence ID" value="PWZ26476.1"/>
    <property type="molecule type" value="Genomic_DNA"/>
</dbReference>
<sequence length="215" mass="23484">MASSSPQQHTEVGSSSNVAQFRNSGIRSMNMDDIICNIYDHETVNPAAANVSPGPTDPSQVDLEVAVQRMDSCARAVVMEGNMALGFPDGDGDVAGSVVGGVGDMRSGRKRALLDPTDHAVMQWWQQLLIDNLVGYDTIPTNSLVISHGHGYLYNFEMKELNGLSYGHETPEGPTKFGEGMLTPLDPNPLFTPNLSHLEHLLFLRFISNLHRFKC</sequence>
<proteinExistence type="predicted"/>
<protein>
    <submittedName>
        <fullName evidence="1">Uncharacterized protein</fullName>
    </submittedName>
</protein>
<evidence type="ECO:0000313" key="2">
    <source>
        <dbReference type="Proteomes" id="UP000251960"/>
    </source>
</evidence>
<name>A0A3L6EZX1_MAIZE</name>
<comment type="caution">
    <text evidence="1">The sequence shown here is derived from an EMBL/GenBank/DDBJ whole genome shotgun (WGS) entry which is preliminary data.</text>
</comment>
<accession>A0A3L6EZX1</accession>
<dbReference type="AlphaFoldDB" id="A0A3L6EZX1"/>
<dbReference type="Proteomes" id="UP000251960">
    <property type="component" value="Chromosome 4"/>
</dbReference>
<evidence type="ECO:0000313" key="1">
    <source>
        <dbReference type="EMBL" id="PWZ26476.1"/>
    </source>
</evidence>
<dbReference type="ExpressionAtlas" id="A0A3L6EZX1">
    <property type="expression patterns" value="baseline and differential"/>
</dbReference>
<gene>
    <name evidence="1" type="ORF">Zm00014a_039149</name>
</gene>